<organism evidence="1">
    <name type="scientific">Siphoviridae sp. ct7FW4</name>
    <dbReference type="NCBI Taxonomy" id="2826303"/>
    <lineage>
        <taxon>Viruses</taxon>
        <taxon>Duplodnaviria</taxon>
        <taxon>Heunggongvirae</taxon>
        <taxon>Uroviricota</taxon>
        <taxon>Caudoviricetes</taxon>
    </lineage>
</organism>
<sequence>MKLSKELSDKIKYDLPAEVVEMRFELFDWLKEKGLSVRQAVDLLAMTRGEIIEARRKEMDDMKL</sequence>
<name>A0A8S5MAU5_9CAUD</name>
<proteinExistence type="predicted"/>
<accession>A0A8S5MAU5</accession>
<protein>
    <submittedName>
        <fullName evidence="1">RNA polymerase sigma factor</fullName>
    </submittedName>
</protein>
<evidence type="ECO:0000313" key="1">
    <source>
        <dbReference type="EMBL" id="DAD79437.1"/>
    </source>
</evidence>
<reference evidence="1" key="1">
    <citation type="journal article" date="2021" name="Proc. Natl. Acad. Sci. U.S.A.">
        <title>A Catalog of Tens of Thousands of Viruses from Human Metagenomes Reveals Hidden Associations with Chronic Diseases.</title>
        <authorList>
            <person name="Tisza M.J."/>
            <person name="Buck C.B."/>
        </authorList>
    </citation>
    <scope>NUCLEOTIDE SEQUENCE</scope>
    <source>
        <strain evidence="1">Ct7FW4</strain>
    </source>
</reference>
<dbReference type="EMBL" id="BK014865">
    <property type="protein sequence ID" value="DAD79437.1"/>
    <property type="molecule type" value="Genomic_DNA"/>
</dbReference>